<proteinExistence type="predicted"/>
<dbReference type="InterPro" id="IPR017969">
    <property type="entry name" value="Heavy-metal-associated_CS"/>
</dbReference>
<name>A0A832N3H1_9GAMM</name>
<feature type="domain" description="HMA" evidence="3">
    <location>
        <begin position="30"/>
        <end position="99"/>
    </location>
</feature>
<dbReference type="InterPro" id="IPR001802">
    <property type="entry name" value="MerP/CopZ"/>
</dbReference>
<reference evidence="4" key="1">
    <citation type="journal article" date="2020" name="mSystems">
        <title>Genome- and Community-Level Interaction Insights into Carbon Utilization and Element Cycling Functions of Hydrothermarchaeota in Hydrothermal Sediment.</title>
        <authorList>
            <person name="Zhou Z."/>
            <person name="Liu Y."/>
            <person name="Xu W."/>
            <person name="Pan J."/>
            <person name="Luo Z.H."/>
            <person name="Li M."/>
        </authorList>
    </citation>
    <scope>NUCLEOTIDE SEQUENCE [LARGE SCALE GENOMIC DNA]</scope>
    <source>
        <strain evidence="4">HyVt-505</strain>
    </source>
</reference>
<dbReference type="PROSITE" id="PS50846">
    <property type="entry name" value="HMA_2"/>
    <property type="match status" value="1"/>
</dbReference>
<evidence type="ECO:0000256" key="1">
    <source>
        <dbReference type="ARBA" id="ARBA00022723"/>
    </source>
</evidence>
<protein>
    <recommendedName>
        <fullName evidence="3">HMA domain-containing protein</fullName>
    </recommendedName>
</protein>
<evidence type="ECO:0000313" key="4">
    <source>
        <dbReference type="EMBL" id="HHJ80318.1"/>
    </source>
</evidence>
<keyword evidence="1" id="KW-0479">Metal-binding</keyword>
<dbReference type="GO" id="GO:0046872">
    <property type="term" value="F:metal ion binding"/>
    <property type="evidence" value="ECO:0007669"/>
    <property type="project" value="UniProtKB-KW"/>
</dbReference>
<evidence type="ECO:0000259" key="3">
    <source>
        <dbReference type="PROSITE" id="PS50846"/>
    </source>
</evidence>
<keyword evidence="2" id="KW-0732">Signal</keyword>
<accession>A0A832N3H1</accession>
<dbReference type="SUPFAM" id="SSF55008">
    <property type="entry name" value="HMA, heavy metal-associated domain"/>
    <property type="match status" value="1"/>
</dbReference>
<dbReference type="InterPro" id="IPR036163">
    <property type="entry name" value="HMA_dom_sf"/>
</dbReference>
<dbReference type="CDD" id="cd00371">
    <property type="entry name" value="HMA"/>
    <property type="match status" value="1"/>
</dbReference>
<dbReference type="EMBL" id="DRNF01000105">
    <property type="protein sequence ID" value="HHJ80318.1"/>
    <property type="molecule type" value="Genomic_DNA"/>
</dbReference>
<dbReference type="Pfam" id="PF00403">
    <property type="entry name" value="HMA"/>
    <property type="match status" value="1"/>
</dbReference>
<sequence>MFRSLSLAFVIALSIFGLVLPGTAQAEKQQAITLKVENMTCGSCPYTVRLALKQVDGVKQVSAKYEGHGEGWAKVTFDPGKTDVERLIKATTNAGYPSHL</sequence>
<comment type="caution">
    <text evidence="4">The sequence shown here is derived from an EMBL/GenBank/DDBJ whole genome shotgun (WGS) entry which is preliminary data.</text>
</comment>
<evidence type="ECO:0000256" key="2">
    <source>
        <dbReference type="SAM" id="SignalP"/>
    </source>
</evidence>
<feature type="signal peptide" evidence="2">
    <location>
        <begin position="1"/>
        <end position="26"/>
    </location>
</feature>
<dbReference type="PRINTS" id="PR00946">
    <property type="entry name" value="HGSCAVENGER"/>
</dbReference>
<dbReference type="Proteomes" id="UP000885832">
    <property type="component" value="Unassembled WGS sequence"/>
</dbReference>
<dbReference type="InterPro" id="IPR006121">
    <property type="entry name" value="HMA_dom"/>
</dbReference>
<dbReference type="AlphaFoldDB" id="A0A832N3H1"/>
<dbReference type="Gene3D" id="3.30.70.100">
    <property type="match status" value="1"/>
</dbReference>
<gene>
    <name evidence="4" type="ORF">ENJ65_01645</name>
</gene>
<dbReference type="PROSITE" id="PS01047">
    <property type="entry name" value="HMA_1"/>
    <property type="match status" value="1"/>
</dbReference>
<organism evidence="4">
    <name type="scientific">Candidatus Tenderia electrophaga</name>
    <dbReference type="NCBI Taxonomy" id="1748243"/>
    <lineage>
        <taxon>Bacteria</taxon>
        <taxon>Pseudomonadati</taxon>
        <taxon>Pseudomonadota</taxon>
        <taxon>Gammaproteobacteria</taxon>
        <taxon>Candidatus Tenderiales</taxon>
        <taxon>Candidatus Tenderiaceae</taxon>
        <taxon>Candidatus Tenderia</taxon>
    </lineage>
</organism>
<feature type="chain" id="PRO_5032294670" description="HMA domain-containing protein" evidence="2">
    <location>
        <begin position="27"/>
        <end position="100"/>
    </location>
</feature>